<dbReference type="InterPro" id="IPR013324">
    <property type="entry name" value="RNA_pol_sigma_r3/r4-like"/>
</dbReference>
<dbReference type="RefSeq" id="WP_222578288.1">
    <property type="nucleotide sequence ID" value="NZ_JAHVHU010000002.1"/>
</dbReference>
<evidence type="ECO:0000256" key="3">
    <source>
        <dbReference type="ARBA" id="ARBA00023082"/>
    </source>
</evidence>
<comment type="similarity">
    <text evidence="1">Belongs to the sigma-70 factor family. ECF subfamily.</text>
</comment>
<dbReference type="InterPro" id="IPR013249">
    <property type="entry name" value="RNA_pol_sigma70_r4_t2"/>
</dbReference>
<dbReference type="PANTHER" id="PTHR43133">
    <property type="entry name" value="RNA POLYMERASE ECF-TYPE SIGMA FACTO"/>
    <property type="match status" value="1"/>
</dbReference>
<feature type="domain" description="RNA polymerase sigma factor 70 region 4 type 2" evidence="6">
    <location>
        <begin position="118"/>
        <end position="166"/>
    </location>
</feature>
<dbReference type="GO" id="GO:0016987">
    <property type="term" value="F:sigma factor activity"/>
    <property type="evidence" value="ECO:0007669"/>
    <property type="project" value="UniProtKB-KW"/>
</dbReference>
<dbReference type="EMBL" id="JAHVHU010000002">
    <property type="protein sequence ID" value="MBY5956767.1"/>
    <property type="molecule type" value="Genomic_DNA"/>
</dbReference>
<name>A0A953HJB4_9BACT</name>
<feature type="domain" description="RNA polymerase sigma-70 region 2" evidence="5">
    <location>
        <begin position="21"/>
        <end position="84"/>
    </location>
</feature>
<dbReference type="InterPro" id="IPR013325">
    <property type="entry name" value="RNA_pol_sigma_r2"/>
</dbReference>
<sequence>MPGWKRNIEEDGFEDKFDMVYHENLDRVYRYVVSIIHHDTIAEDIAAEVFFTVWKKRETLLQYDNVVGLLYKISRDLSMNYLKSLANDRRKKEEFFHYYFGLGMANDEHILREKQFSALEQAIEQLPERCREVVRMKFLLGKSLKEIAAELHISVNTVQNHLTRGKFMIRELIQSDESLLILAAFIPGFL</sequence>
<evidence type="ECO:0000313" key="7">
    <source>
        <dbReference type="EMBL" id="MBY5956767.1"/>
    </source>
</evidence>
<dbReference type="Pfam" id="PF08281">
    <property type="entry name" value="Sigma70_r4_2"/>
    <property type="match status" value="1"/>
</dbReference>
<evidence type="ECO:0000256" key="2">
    <source>
        <dbReference type="ARBA" id="ARBA00023015"/>
    </source>
</evidence>
<dbReference type="Gene3D" id="1.10.1740.10">
    <property type="match status" value="1"/>
</dbReference>
<evidence type="ECO:0000259" key="6">
    <source>
        <dbReference type="Pfam" id="PF08281"/>
    </source>
</evidence>
<evidence type="ECO:0000259" key="5">
    <source>
        <dbReference type="Pfam" id="PF04542"/>
    </source>
</evidence>
<accession>A0A953HJB4</accession>
<dbReference type="Proteomes" id="UP000753961">
    <property type="component" value="Unassembled WGS sequence"/>
</dbReference>
<keyword evidence="2" id="KW-0805">Transcription regulation</keyword>
<proteinExistence type="inferred from homology"/>
<comment type="caution">
    <text evidence="7">The sequence shown here is derived from an EMBL/GenBank/DDBJ whole genome shotgun (WGS) entry which is preliminary data.</text>
</comment>
<gene>
    <name evidence="7" type="ORF">KUV50_01375</name>
</gene>
<protein>
    <submittedName>
        <fullName evidence="7">Sigma-70 family RNA polymerase sigma factor</fullName>
    </submittedName>
</protein>
<evidence type="ECO:0000313" key="8">
    <source>
        <dbReference type="Proteomes" id="UP000753961"/>
    </source>
</evidence>
<dbReference type="PANTHER" id="PTHR43133:SF46">
    <property type="entry name" value="RNA POLYMERASE SIGMA-70 FACTOR ECF SUBFAMILY"/>
    <property type="match status" value="1"/>
</dbReference>
<organism evidence="7 8">
    <name type="scientific">Membranihabitans marinus</name>
    <dbReference type="NCBI Taxonomy" id="1227546"/>
    <lineage>
        <taxon>Bacteria</taxon>
        <taxon>Pseudomonadati</taxon>
        <taxon>Bacteroidota</taxon>
        <taxon>Saprospiria</taxon>
        <taxon>Saprospirales</taxon>
        <taxon>Saprospiraceae</taxon>
        <taxon>Membranihabitans</taxon>
    </lineage>
</organism>
<dbReference type="SUPFAM" id="SSF88946">
    <property type="entry name" value="Sigma2 domain of RNA polymerase sigma factors"/>
    <property type="match status" value="1"/>
</dbReference>
<dbReference type="GO" id="GO:0003677">
    <property type="term" value="F:DNA binding"/>
    <property type="evidence" value="ECO:0007669"/>
    <property type="project" value="InterPro"/>
</dbReference>
<dbReference type="InterPro" id="IPR014284">
    <property type="entry name" value="RNA_pol_sigma-70_dom"/>
</dbReference>
<dbReference type="InterPro" id="IPR039425">
    <property type="entry name" value="RNA_pol_sigma-70-like"/>
</dbReference>
<evidence type="ECO:0000256" key="1">
    <source>
        <dbReference type="ARBA" id="ARBA00010641"/>
    </source>
</evidence>
<dbReference type="Pfam" id="PF04542">
    <property type="entry name" value="Sigma70_r2"/>
    <property type="match status" value="1"/>
</dbReference>
<dbReference type="CDD" id="cd06171">
    <property type="entry name" value="Sigma70_r4"/>
    <property type="match status" value="1"/>
</dbReference>
<dbReference type="NCBIfam" id="TIGR02937">
    <property type="entry name" value="sigma70-ECF"/>
    <property type="match status" value="1"/>
</dbReference>
<dbReference type="InterPro" id="IPR007627">
    <property type="entry name" value="RNA_pol_sigma70_r2"/>
</dbReference>
<dbReference type="Gene3D" id="1.10.10.10">
    <property type="entry name" value="Winged helix-like DNA-binding domain superfamily/Winged helix DNA-binding domain"/>
    <property type="match status" value="1"/>
</dbReference>
<reference evidence="7" key="1">
    <citation type="submission" date="2021-06" db="EMBL/GenBank/DDBJ databases">
        <title>44 bacteria genomes isolated from Dapeng, Shenzhen.</title>
        <authorList>
            <person name="Zheng W."/>
            <person name="Yu S."/>
            <person name="Huang Y."/>
        </authorList>
    </citation>
    <scope>NUCLEOTIDE SEQUENCE</scope>
    <source>
        <strain evidence="7">DP5N28-2</strain>
    </source>
</reference>
<dbReference type="GO" id="GO:0006352">
    <property type="term" value="P:DNA-templated transcription initiation"/>
    <property type="evidence" value="ECO:0007669"/>
    <property type="project" value="InterPro"/>
</dbReference>
<keyword evidence="3" id="KW-0731">Sigma factor</keyword>
<dbReference type="SUPFAM" id="SSF88659">
    <property type="entry name" value="Sigma3 and sigma4 domains of RNA polymerase sigma factors"/>
    <property type="match status" value="1"/>
</dbReference>
<dbReference type="AlphaFoldDB" id="A0A953HJB4"/>
<evidence type="ECO:0000256" key="4">
    <source>
        <dbReference type="ARBA" id="ARBA00023163"/>
    </source>
</evidence>
<keyword evidence="4" id="KW-0804">Transcription</keyword>
<keyword evidence="8" id="KW-1185">Reference proteome</keyword>
<dbReference type="InterPro" id="IPR036388">
    <property type="entry name" value="WH-like_DNA-bd_sf"/>
</dbReference>